<gene>
    <name evidence="2" type="ORF">SAMN06296065_11725</name>
</gene>
<organism evidence="2 3">
    <name type="scientific">Novosphingobium panipatense</name>
    <dbReference type="NCBI Taxonomy" id="428991"/>
    <lineage>
        <taxon>Bacteria</taxon>
        <taxon>Pseudomonadati</taxon>
        <taxon>Pseudomonadota</taxon>
        <taxon>Alphaproteobacteria</taxon>
        <taxon>Sphingomonadales</taxon>
        <taxon>Sphingomonadaceae</taxon>
        <taxon>Novosphingobium</taxon>
    </lineage>
</organism>
<keyword evidence="3" id="KW-1185">Reference proteome</keyword>
<comment type="caution">
    <text evidence="2">The sequence shown here is derived from an EMBL/GenBank/DDBJ whole genome shotgun (WGS) entry which is preliminary data.</text>
</comment>
<dbReference type="Proteomes" id="UP001157910">
    <property type="component" value="Unassembled WGS sequence"/>
</dbReference>
<feature type="compositionally biased region" description="Polar residues" evidence="1">
    <location>
        <begin position="23"/>
        <end position="33"/>
    </location>
</feature>
<reference evidence="2 3" key="1">
    <citation type="submission" date="2017-05" db="EMBL/GenBank/DDBJ databases">
        <authorList>
            <person name="Varghese N."/>
            <person name="Submissions S."/>
        </authorList>
    </citation>
    <scope>NUCLEOTIDE SEQUENCE [LARGE SCALE GENOMIC DNA]</scope>
    <source>
        <strain evidence="2 3">SM16</strain>
    </source>
</reference>
<evidence type="ECO:0000256" key="1">
    <source>
        <dbReference type="SAM" id="MobiDB-lite"/>
    </source>
</evidence>
<feature type="compositionally biased region" description="Polar residues" evidence="1">
    <location>
        <begin position="40"/>
        <end position="54"/>
    </location>
</feature>
<proteinExistence type="predicted"/>
<sequence length="199" mass="21385">MLRSPAGRPASRHSSARRIVLSGVSSEGLTTTVHPGPAPKQSSRNRAPVDSSQGVMAHHADRPTPRAGIPPDNCRSGPHCIHNLDVLVRALIQQTIGKLRTIATAILPLKPRGCSLYASSAAGATRRAWAPIIGTLLSIENSNHGWRFQQCSAADIKSDIPDTGAERTYRARPVWTAASTHRLFPNGWYQDIDPQPGLG</sequence>
<name>A0ABY1QWS5_9SPHN</name>
<accession>A0ABY1QWS5</accession>
<protein>
    <submittedName>
        <fullName evidence="2">Uncharacterized protein</fullName>
    </submittedName>
</protein>
<dbReference type="EMBL" id="FXUI01000017">
    <property type="protein sequence ID" value="SMP81371.1"/>
    <property type="molecule type" value="Genomic_DNA"/>
</dbReference>
<evidence type="ECO:0000313" key="3">
    <source>
        <dbReference type="Proteomes" id="UP001157910"/>
    </source>
</evidence>
<feature type="region of interest" description="Disordered" evidence="1">
    <location>
        <begin position="1"/>
        <end position="72"/>
    </location>
</feature>
<evidence type="ECO:0000313" key="2">
    <source>
        <dbReference type="EMBL" id="SMP81371.1"/>
    </source>
</evidence>